<evidence type="ECO:0000313" key="2">
    <source>
        <dbReference type="EMBL" id="KAG8190834.1"/>
    </source>
</evidence>
<organism evidence="2 3">
    <name type="scientific">Oedothorax gibbosus</name>
    <dbReference type="NCBI Taxonomy" id="931172"/>
    <lineage>
        <taxon>Eukaryota</taxon>
        <taxon>Metazoa</taxon>
        <taxon>Ecdysozoa</taxon>
        <taxon>Arthropoda</taxon>
        <taxon>Chelicerata</taxon>
        <taxon>Arachnida</taxon>
        <taxon>Araneae</taxon>
        <taxon>Araneomorphae</taxon>
        <taxon>Entelegynae</taxon>
        <taxon>Araneoidea</taxon>
        <taxon>Linyphiidae</taxon>
        <taxon>Erigoninae</taxon>
        <taxon>Oedothorax</taxon>
    </lineage>
</organism>
<dbReference type="Proteomes" id="UP000827092">
    <property type="component" value="Unassembled WGS sequence"/>
</dbReference>
<evidence type="ECO:0000256" key="1">
    <source>
        <dbReference type="SAM" id="MobiDB-lite"/>
    </source>
</evidence>
<protein>
    <submittedName>
        <fullName evidence="2">Uncharacterized protein</fullName>
    </submittedName>
</protein>
<accession>A0AAV6V310</accession>
<comment type="caution">
    <text evidence="2">The sequence shown here is derived from an EMBL/GenBank/DDBJ whole genome shotgun (WGS) entry which is preliminary data.</text>
</comment>
<gene>
    <name evidence="2" type="ORF">JTE90_028331</name>
</gene>
<evidence type="ECO:0000313" key="3">
    <source>
        <dbReference type="Proteomes" id="UP000827092"/>
    </source>
</evidence>
<name>A0AAV6V310_9ARAC</name>
<feature type="region of interest" description="Disordered" evidence="1">
    <location>
        <begin position="58"/>
        <end position="77"/>
    </location>
</feature>
<dbReference type="EMBL" id="JAFNEN010000173">
    <property type="protein sequence ID" value="KAG8190834.1"/>
    <property type="molecule type" value="Genomic_DNA"/>
</dbReference>
<keyword evidence="3" id="KW-1185">Reference proteome</keyword>
<proteinExistence type="predicted"/>
<sequence length="77" mass="8804">MEEVNPFLQKATSPNYFPMPSIRHVMRIPISTKSAKRRYITRTAANKTSPIVRQMKTCQRQQQGEVPIAKSSALPNF</sequence>
<dbReference type="AlphaFoldDB" id="A0AAV6V310"/>
<reference evidence="2 3" key="1">
    <citation type="journal article" date="2022" name="Nat. Ecol. Evol.">
        <title>A masculinizing supergene underlies an exaggerated male reproductive morph in a spider.</title>
        <authorList>
            <person name="Hendrickx F."/>
            <person name="De Corte Z."/>
            <person name="Sonet G."/>
            <person name="Van Belleghem S.M."/>
            <person name="Kostlbacher S."/>
            <person name="Vangestel C."/>
        </authorList>
    </citation>
    <scope>NUCLEOTIDE SEQUENCE [LARGE SCALE GENOMIC DNA]</scope>
    <source>
        <strain evidence="2">W744_W776</strain>
    </source>
</reference>